<evidence type="ECO:0000313" key="4">
    <source>
        <dbReference type="Proteomes" id="UP000054937"/>
    </source>
</evidence>
<evidence type="ECO:0000313" key="3">
    <source>
        <dbReference type="EMBL" id="KRX08922.1"/>
    </source>
</evidence>
<proteinExistence type="predicted"/>
<feature type="region of interest" description="Disordered" evidence="2">
    <location>
        <begin position="1"/>
        <end position="112"/>
    </location>
</feature>
<keyword evidence="1" id="KW-0175">Coiled coil</keyword>
<evidence type="ECO:0000256" key="2">
    <source>
        <dbReference type="SAM" id="MobiDB-lite"/>
    </source>
</evidence>
<reference evidence="3 4" key="1">
    <citation type="journal article" date="2015" name="Sci. Rep.">
        <title>Genome of the facultative scuticociliatosis pathogen Pseudocohnilembus persalinus provides insight into its virulence through horizontal gene transfer.</title>
        <authorList>
            <person name="Xiong J."/>
            <person name="Wang G."/>
            <person name="Cheng J."/>
            <person name="Tian M."/>
            <person name="Pan X."/>
            <person name="Warren A."/>
            <person name="Jiang C."/>
            <person name="Yuan D."/>
            <person name="Miao W."/>
        </authorList>
    </citation>
    <scope>NUCLEOTIDE SEQUENCE [LARGE SCALE GENOMIC DNA]</scope>
    <source>
        <strain evidence="3">36N120E</strain>
    </source>
</reference>
<feature type="region of interest" description="Disordered" evidence="2">
    <location>
        <begin position="131"/>
        <end position="174"/>
    </location>
</feature>
<dbReference type="InParanoid" id="A0A0V0R3I4"/>
<accession>A0A0V0R3I4</accession>
<dbReference type="Proteomes" id="UP000054937">
    <property type="component" value="Unassembled WGS sequence"/>
</dbReference>
<feature type="compositionally biased region" description="Basic and acidic residues" evidence="2">
    <location>
        <begin position="100"/>
        <end position="112"/>
    </location>
</feature>
<keyword evidence="4" id="KW-1185">Reference proteome</keyword>
<evidence type="ECO:0000256" key="1">
    <source>
        <dbReference type="SAM" id="Coils"/>
    </source>
</evidence>
<feature type="compositionally biased region" description="Polar residues" evidence="2">
    <location>
        <begin position="59"/>
        <end position="89"/>
    </location>
</feature>
<sequence>MFSHKPHERKPFTKANNEKRMLPGQKDVYNPKIGKKSSVQNGKPKAEELELLDGDQLMQYYQNENQGQQANYPPQYHQQNQVPQNSGLTEEQELQQLQQEQERIEREIRKQQEENEIYDQLIREKELKAKNGFGVPSDSHEQQQQYQNQNYNQQQNQQQQQVKNFQQQQQKQQNYPYHRDENLALPETSNNRQTTQQRTSQQILVSQNIADKYEQQFQAMKDKQNQQKYGRINGNGIIGNQSNQNEPYQAQSSGKKQFSSQSTQQQQPYGIQQDQNYQPQRQQQQQYQQQQQPQYQQQQQFQNRNQQHGNPITHQDYVPTRTAPKQQAQGGAIIGGEYNYFLDKDNQKIDQHKYGSLKRVPQGYDNMEAYQKQQAELLQQQQEQYEKTKKQKYQTTSLW</sequence>
<organism evidence="3 4">
    <name type="scientific">Pseudocohnilembus persalinus</name>
    <name type="common">Ciliate</name>
    <dbReference type="NCBI Taxonomy" id="266149"/>
    <lineage>
        <taxon>Eukaryota</taxon>
        <taxon>Sar</taxon>
        <taxon>Alveolata</taxon>
        <taxon>Ciliophora</taxon>
        <taxon>Intramacronucleata</taxon>
        <taxon>Oligohymenophorea</taxon>
        <taxon>Scuticociliatia</taxon>
        <taxon>Philasterida</taxon>
        <taxon>Pseudocohnilembidae</taxon>
        <taxon>Pseudocohnilembus</taxon>
    </lineage>
</organism>
<dbReference type="AlphaFoldDB" id="A0A0V0R3I4"/>
<feature type="compositionally biased region" description="Low complexity" evidence="2">
    <location>
        <begin position="249"/>
        <end position="307"/>
    </location>
</feature>
<protein>
    <submittedName>
        <fullName evidence="3">Uncharacterized protein</fullName>
    </submittedName>
</protein>
<dbReference type="OMA" id="ISCQWRE"/>
<gene>
    <name evidence="3" type="ORF">PPERSA_09026</name>
</gene>
<feature type="coiled-coil region" evidence="1">
    <location>
        <begin position="367"/>
        <end position="395"/>
    </location>
</feature>
<feature type="region of interest" description="Disordered" evidence="2">
    <location>
        <begin position="230"/>
        <end position="317"/>
    </location>
</feature>
<comment type="caution">
    <text evidence="3">The sequence shown here is derived from an EMBL/GenBank/DDBJ whole genome shotgun (WGS) entry which is preliminary data.</text>
</comment>
<dbReference type="EMBL" id="LDAU01000057">
    <property type="protein sequence ID" value="KRX08922.1"/>
    <property type="molecule type" value="Genomic_DNA"/>
</dbReference>
<name>A0A0V0R3I4_PSEPJ</name>
<feature type="compositionally biased region" description="Low complexity" evidence="2">
    <location>
        <begin position="142"/>
        <end position="174"/>
    </location>
</feature>